<dbReference type="Proteomes" id="UP000095228">
    <property type="component" value="Chromosome"/>
</dbReference>
<dbReference type="EMBL" id="CP016094">
    <property type="protein sequence ID" value="AOS43130.1"/>
    <property type="molecule type" value="Genomic_DNA"/>
</dbReference>
<organism evidence="2 3">
    <name type="scientific">Lacunisphaera limnophila</name>
    <dbReference type="NCBI Taxonomy" id="1838286"/>
    <lineage>
        <taxon>Bacteria</taxon>
        <taxon>Pseudomonadati</taxon>
        <taxon>Verrucomicrobiota</taxon>
        <taxon>Opitutia</taxon>
        <taxon>Opitutales</taxon>
        <taxon>Opitutaceae</taxon>
        <taxon>Lacunisphaera</taxon>
    </lineage>
</organism>
<evidence type="ECO:0000313" key="2">
    <source>
        <dbReference type="EMBL" id="AOS43130.1"/>
    </source>
</evidence>
<dbReference type="RefSeq" id="WP_157772097.1">
    <property type="nucleotide sequence ID" value="NZ_CP016094.1"/>
</dbReference>
<accession>A0A1I7PHP1</accession>
<dbReference type="KEGG" id="obg:Verru16b_00171"/>
<reference evidence="2 3" key="1">
    <citation type="submission" date="2016-06" db="EMBL/GenBank/DDBJ databases">
        <title>Three novel species with peptidoglycan cell walls form the new genus Lacunisphaera gen. nov. in the family Opitutaceae of the verrucomicrobial subdivision 4.</title>
        <authorList>
            <person name="Rast P."/>
            <person name="Gloeckner I."/>
            <person name="Jogler M."/>
            <person name="Boedeker C."/>
            <person name="Jeske O."/>
            <person name="Wiegand S."/>
            <person name="Reinhardt R."/>
            <person name="Schumann P."/>
            <person name="Rohde M."/>
            <person name="Spring S."/>
            <person name="Gloeckner F.O."/>
            <person name="Jogler C."/>
        </authorList>
    </citation>
    <scope>NUCLEOTIDE SEQUENCE [LARGE SCALE GENOMIC DNA]</scope>
    <source>
        <strain evidence="2 3">IG16b</strain>
    </source>
</reference>
<sequence>MHDTRLQDALAPSTERGVAPRGAVTPGPGARIRGLMLLALALLGLAGAAHAAGPKPEGEFGKDIQLAPFVVKGKALTISIHARSKGDRRYAEQFAEAVVKVVYEAVTEETGKGLVIIGKKGEPHPVFVFRQFLALAQEGKLDPAVAARAPELNTMLHHWENALGDGTVEADETEGTEPPDLEFEQIIAALPLPLEGIGAQLYQLAWRENFDPAKVEARWRALRPADLEGSLFARFDWVFYLPPRGAFEQAVDRIIADALKEEEVGFVARTFVKGVLMAVKPAIRRAIEALRRGVLFSAVVGASTDFNPGQVETLMGAYVNAIGAKEKGETGTEHERAVRAVRAAIASLPAAEVEPETVPAAPEAPAEGS</sequence>
<evidence type="ECO:0000256" key="1">
    <source>
        <dbReference type="SAM" id="MobiDB-lite"/>
    </source>
</evidence>
<protein>
    <submittedName>
        <fullName evidence="2">Uncharacterized protein</fullName>
    </submittedName>
</protein>
<gene>
    <name evidence="2" type="ORF">Verru16b_00171</name>
</gene>
<evidence type="ECO:0000313" key="3">
    <source>
        <dbReference type="Proteomes" id="UP000095228"/>
    </source>
</evidence>
<proteinExistence type="predicted"/>
<feature type="region of interest" description="Disordered" evidence="1">
    <location>
        <begin position="1"/>
        <end position="24"/>
    </location>
</feature>
<name>A0A1I7PHP1_9BACT</name>
<dbReference type="AlphaFoldDB" id="A0A1I7PHP1"/>
<dbReference type="OrthoDB" id="9830522at2"/>
<keyword evidence="3" id="KW-1185">Reference proteome</keyword>
<dbReference type="STRING" id="1838286.Verru16b_00171"/>